<dbReference type="GO" id="GO:0005737">
    <property type="term" value="C:cytoplasm"/>
    <property type="evidence" value="ECO:0007669"/>
    <property type="project" value="TreeGrafter"/>
</dbReference>
<name>J9EC68_WUCBA</name>
<keyword evidence="1" id="KW-0539">Nucleus</keyword>
<comment type="pathway">
    <text evidence="1">Protein modification; protein ubiquitination.</text>
</comment>
<dbReference type="InterPro" id="IPR013915">
    <property type="entry name" value="Prp19_cc"/>
</dbReference>
<gene>
    <name evidence="4" type="ORF">WUBG_14484</name>
</gene>
<accession>J9EC68</accession>
<feature type="compositionally biased region" description="Polar residues" evidence="2">
    <location>
        <begin position="1"/>
        <end position="12"/>
    </location>
</feature>
<feature type="region of interest" description="Disordered" evidence="2">
    <location>
        <begin position="1"/>
        <end position="25"/>
    </location>
</feature>
<dbReference type="GO" id="GO:0000398">
    <property type="term" value="P:mRNA splicing, via spliceosome"/>
    <property type="evidence" value="ECO:0007669"/>
    <property type="project" value="InterPro"/>
</dbReference>
<dbReference type="Proteomes" id="UP000004810">
    <property type="component" value="Unassembled WGS sequence"/>
</dbReference>
<keyword evidence="1" id="KW-0808">Transferase</keyword>
<sequence length="188" mass="21361">LTSSTPNHSATSPALARAVERPTTRTGLRDPCFPAISFNLKLVEIKTDVVNAMPRTITATSIPSMLKVLQDEWDACMLNSFRGSWHSRQIQNWLVLHMNKKEMNTPLKGQERTFLGFPAFVSDESSSHEIENENTCLEQISNAKIRLISNSYLSLWAKLSVNNDGQVNTISLHWFKIWILILYYVILP</sequence>
<dbReference type="GO" id="GO:0006281">
    <property type="term" value="P:DNA repair"/>
    <property type="evidence" value="ECO:0007669"/>
    <property type="project" value="UniProtKB-KW"/>
</dbReference>
<dbReference type="GO" id="GO:0071006">
    <property type="term" value="C:U2-type catalytic step 1 spliceosome"/>
    <property type="evidence" value="ECO:0007669"/>
    <property type="project" value="TreeGrafter"/>
</dbReference>
<keyword evidence="1" id="KW-0507">mRNA processing</keyword>
<dbReference type="AlphaFoldDB" id="J9EC68"/>
<organism evidence="4 5">
    <name type="scientific">Wuchereria bancrofti</name>
    <dbReference type="NCBI Taxonomy" id="6293"/>
    <lineage>
        <taxon>Eukaryota</taxon>
        <taxon>Metazoa</taxon>
        <taxon>Ecdysozoa</taxon>
        <taxon>Nematoda</taxon>
        <taxon>Chromadorea</taxon>
        <taxon>Rhabditida</taxon>
        <taxon>Spirurina</taxon>
        <taxon>Spiruromorpha</taxon>
        <taxon>Filarioidea</taxon>
        <taxon>Onchocercidae</taxon>
        <taxon>Wuchereria</taxon>
    </lineage>
</organism>
<comment type="function">
    <text evidence="1">Ubiquitin-protein ligase which is mainly involved pre-mRNA splicing and DNA repair. Required for pre-mRNA splicing as component of the spliceosome.</text>
</comment>
<keyword evidence="1" id="KW-0234">DNA repair</keyword>
<evidence type="ECO:0000256" key="1">
    <source>
        <dbReference type="RuleBase" id="RU367101"/>
    </source>
</evidence>
<dbReference type="GO" id="GO:0000974">
    <property type="term" value="C:Prp19 complex"/>
    <property type="evidence" value="ECO:0007669"/>
    <property type="project" value="UniProtKB-UniRule"/>
</dbReference>
<evidence type="ECO:0000313" key="4">
    <source>
        <dbReference type="EMBL" id="EJW74607.1"/>
    </source>
</evidence>
<keyword evidence="1" id="KW-0508">mRNA splicing</keyword>
<dbReference type="GO" id="GO:0070534">
    <property type="term" value="P:protein K63-linked ubiquitination"/>
    <property type="evidence" value="ECO:0007669"/>
    <property type="project" value="UniProtKB-UniRule"/>
</dbReference>
<comment type="similarity">
    <text evidence="1">Belongs to the WD repeat PRP19 family.</text>
</comment>
<dbReference type="EC" id="2.3.2.27" evidence="1"/>
<dbReference type="InterPro" id="IPR038959">
    <property type="entry name" value="Prp19"/>
</dbReference>
<reference evidence="5" key="1">
    <citation type="submission" date="2012-08" db="EMBL/GenBank/DDBJ databases">
        <title>The Genome Sequence of Wuchereria bancrofti.</title>
        <authorList>
            <person name="Nutman T.B."/>
            <person name="Fink D.L."/>
            <person name="Russ C."/>
            <person name="Young S."/>
            <person name="Zeng Q."/>
            <person name="Koehrsen M."/>
            <person name="Alvarado L."/>
            <person name="Berlin A."/>
            <person name="Chapman S.B."/>
            <person name="Chen Z."/>
            <person name="Freedman E."/>
            <person name="Gellesch M."/>
            <person name="Goldberg J."/>
            <person name="Griggs A."/>
            <person name="Gujja S."/>
            <person name="Heilman E.R."/>
            <person name="Heiman D."/>
            <person name="Hepburn T."/>
            <person name="Howarth C."/>
            <person name="Jen D."/>
            <person name="Larson L."/>
            <person name="Lewis B."/>
            <person name="Mehta T."/>
            <person name="Park D."/>
            <person name="Pearson M."/>
            <person name="Roberts A."/>
            <person name="Saif S."/>
            <person name="Shea T."/>
            <person name="Shenoy N."/>
            <person name="Sisk P."/>
            <person name="Stolte C."/>
            <person name="Sykes S."/>
            <person name="Walk T."/>
            <person name="White J."/>
            <person name="Yandava C."/>
            <person name="Haas B."/>
            <person name="Henn M.R."/>
            <person name="Nusbaum C."/>
            <person name="Birren B."/>
        </authorList>
    </citation>
    <scope>NUCLEOTIDE SEQUENCE [LARGE SCALE GENOMIC DNA]</scope>
    <source>
        <strain evidence="5">NA</strain>
    </source>
</reference>
<protein>
    <recommendedName>
        <fullName evidence="1">Pre-mRNA-processing factor 19</fullName>
        <ecNumber evidence="1">2.3.2.27</ecNumber>
    </recommendedName>
</protein>
<comment type="catalytic activity">
    <reaction evidence="1">
        <text>S-ubiquitinyl-[E2 ubiquitin-conjugating enzyme]-L-cysteine + [acceptor protein]-L-lysine = [E2 ubiquitin-conjugating enzyme]-L-cysteine + N(6)-ubiquitinyl-[acceptor protein]-L-lysine.</text>
        <dbReference type="EC" id="2.3.2.27"/>
    </reaction>
</comment>
<keyword evidence="1" id="KW-0227">DNA damage</keyword>
<dbReference type="PANTHER" id="PTHR43995">
    <property type="entry name" value="PRE-MRNA-PROCESSING FACTOR 19"/>
    <property type="match status" value="1"/>
</dbReference>
<keyword evidence="1" id="KW-0833">Ubl conjugation pathway</keyword>
<dbReference type="PANTHER" id="PTHR43995:SF1">
    <property type="entry name" value="PRE-MRNA-PROCESSING FACTOR 19"/>
    <property type="match status" value="1"/>
</dbReference>
<evidence type="ECO:0000313" key="5">
    <source>
        <dbReference type="Proteomes" id="UP000004810"/>
    </source>
</evidence>
<evidence type="ECO:0000259" key="3">
    <source>
        <dbReference type="Pfam" id="PF08606"/>
    </source>
</evidence>
<proteinExistence type="inferred from homology"/>
<dbReference type="Pfam" id="PF08606">
    <property type="entry name" value="Prp19"/>
    <property type="match status" value="1"/>
</dbReference>
<dbReference type="GO" id="GO:0061630">
    <property type="term" value="F:ubiquitin protein ligase activity"/>
    <property type="evidence" value="ECO:0007669"/>
    <property type="project" value="UniProtKB-UniRule"/>
</dbReference>
<comment type="caution">
    <text evidence="4">The sequence shown here is derived from an EMBL/GenBank/DDBJ whole genome shotgun (WGS) entry which is preliminary data.</text>
</comment>
<evidence type="ECO:0000256" key="2">
    <source>
        <dbReference type="SAM" id="MobiDB-lite"/>
    </source>
</evidence>
<keyword evidence="1" id="KW-0747">Spliceosome</keyword>
<feature type="non-terminal residue" evidence="4">
    <location>
        <position position="1"/>
    </location>
</feature>
<comment type="subcellular location">
    <subcellularLocation>
        <location evidence="1">Nucleus</location>
    </subcellularLocation>
</comment>
<feature type="domain" description="Prp19 coiled-coil region" evidence="3">
    <location>
        <begin position="58"/>
        <end position="82"/>
    </location>
</feature>
<comment type="subunit">
    <text evidence="1">Homotetramer.</text>
</comment>
<dbReference type="EMBL" id="ADBV01011909">
    <property type="protein sequence ID" value="EJW74607.1"/>
    <property type="molecule type" value="Genomic_DNA"/>
</dbReference>